<dbReference type="EMBL" id="QYAC01000003">
    <property type="protein sequence ID" value="MBL3679151.1"/>
    <property type="molecule type" value="Genomic_DNA"/>
</dbReference>
<evidence type="ECO:0000313" key="2">
    <source>
        <dbReference type="EMBL" id="MBL3679151.1"/>
    </source>
</evidence>
<dbReference type="InterPro" id="IPR027417">
    <property type="entry name" value="P-loop_NTPase"/>
</dbReference>
<gene>
    <name evidence="2" type="ORF">D3230_07545</name>
</gene>
<reference evidence="2 3" key="1">
    <citation type="submission" date="2018-09" db="EMBL/GenBank/DDBJ databases">
        <title>Comparative genomics of Leucobacter spp.</title>
        <authorList>
            <person name="Reis A.C."/>
            <person name="Kolvenbach B.A."/>
            <person name="Corvini P.F.X."/>
            <person name="Nunes O.C."/>
        </authorList>
    </citation>
    <scope>NUCLEOTIDE SEQUENCE [LARGE SCALE GENOMIC DNA]</scope>
    <source>
        <strain evidence="2 3">TAN 31504</strain>
    </source>
</reference>
<dbReference type="SMART" id="SM00382">
    <property type="entry name" value="AAA"/>
    <property type="match status" value="1"/>
</dbReference>
<dbReference type="RefSeq" id="WP_202344409.1">
    <property type="nucleotide sequence ID" value="NZ_BAAAPI010000013.1"/>
</dbReference>
<dbReference type="SUPFAM" id="SSF52540">
    <property type="entry name" value="P-loop containing nucleoside triphosphate hydrolases"/>
    <property type="match status" value="1"/>
</dbReference>
<dbReference type="Proteomes" id="UP001645859">
    <property type="component" value="Unassembled WGS sequence"/>
</dbReference>
<dbReference type="CDD" id="cd00009">
    <property type="entry name" value="AAA"/>
    <property type="match status" value="1"/>
</dbReference>
<evidence type="ECO:0000313" key="3">
    <source>
        <dbReference type="Proteomes" id="UP001645859"/>
    </source>
</evidence>
<protein>
    <recommendedName>
        <fullName evidence="1">AAA+ ATPase domain-containing protein</fullName>
    </recommendedName>
</protein>
<evidence type="ECO:0000259" key="1">
    <source>
        <dbReference type="SMART" id="SM00382"/>
    </source>
</evidence>
<name>A0ABS1SF26_9MICO</name>
<dbReference type="InterPro" id="IPR050764">
    <property type="entry name" value="CbbQ/NirQ/NorQ/GpvN"/>
</dbReference>
<dbReference type="PANTHER" id="PTHR42759:SF1">
    <property type="entry name" value="MAGNESIUM-CHELATASE SUBUNIT CHLD"/>
    <property type="match status" value="1"/>
</dbReference>
<proteinExistence type="predicted"/>
<sequence length="494" mass="53110">MLHIQVTPDALLAELRSVADELRQTRRALRADWAAAGRAPAELERLLTATAPPAHELDDCAAPIRLGVTSVRELRARLATLSADPTLAEGALDRALTERARTLRAAIVAHRADVRAEDARDAAAELVAHAAAARRTLTPAEQRAVRAAARDEKPGSAGRRLPAGVPDALAALRVRQAQRELRAGLLLSAQMRDVIRAALPALRSGAPLLIIGETGGAKTALAEALARRTGKAPEFVSGYGDISTAQLIGSHELRNDRGVTVTDFEPGPLLRAMREGRPLILDEVNAMPAEFLKRLNRILQLRPGAEFAVQEQAGERVRIAPGFTILATANEHAPHRYRGIEPLSAELVNRFGAHTFRVRYPDAALGYTEFPRENALLAMAAVATDLGELPPGMTPAHIELAARAAFVSQQVFSGNSGEGFERFVATEQQADRAPGLEETVIAPRTLVAILERVALEGTADALHAALSRFADGVMHPEDRRTLTLILEGQGVRWT</sequence>
<dbReference type="Pfam" id="PF07728">
    <property type="entry name" value="AAA_5"/>
    <property type="match status" value="1"/>
</dbReference>
<accession>A0ABS1SF26</accession>
<organism evidence="2 3">
    <name type="scientific">Leucobacter chromiireducens subsp. solipictus</name>
    <dbReference type="NCBI Taxonomy" id="398235"/>
    <lineage>
        <taxon>Bacteria</taxon>
        <taxon>Bacillati</taxon>
        <taxon>Actinomycetota</taxon>
        <taxon>Actinomycetes</taxon>
        <taxon>Micrococcales</taxon>
        <taxon>Microbacteriaceae</taxon>
        <taxon>Leucobacter</taxon>
    </lineage>
</organism>
<keyword evidence="3" id="KW-1185">Reference proteome</keyword>
<comment type="caution">
    <text evidence="2">The sequence shown here is derived from an EMBL/GenBank/DDBJ whole genome shotgun (WGS) entry which is preliminary data.</text>
</comment>
<dbReference type="Gene3D" id="3.40.50.300">
    <property type="entry name" value="P-loop containing nucleotide triphosphate hydrolases"/>
    <property type="match status" value="1"/>
</dbReference>
<dbReference type="InterPro" id="IPR011704">
    <property type="entry name" value="ATPase_dyneun-rel_AAA"/>
</dbReference>
<dbReference type="PANTHER" id="PTHR42759">
    <property type="entry name" value="MOXR FAMILY PROTEIN"/>
    <property type="match status" value="1"/>
</dbReference>
<dbReference type="InterPro" id="IPR003593">
    <property type="entry name" value="AAA+_ATPase"/>
</dbReference>
<feature type="domain" description="AAA+ ATPase" evidence="1">
    <location>
        <begin position="204"/>
        <end position="361"/>
    </location>
</feature>